<evidence type="ECO:0000313" key="4">
    <source>
        <dbReference type="Proteomes" id="UP000472262"/>
    </source>
</evidence>
<dbReference type="Pfam" id="PF03577">
    <property type="entry name" value="Peptidase_C69"/>
    <property type="match status" value="1"/>
</dbReference>
<name>A0A672T6X2_SINGR</name>
<keyword evidence="4" id="KW-1185">Reference proteome</keyword>
<evidence type="ECO:0000256" key="2">
    <source>
        <dbReference type="ARBA" id="ARBA00040986"/>
    </source>
</evidence>
<dbReference type="AlphaFoldDB" id="A0A672T6X2"/>
<dbReference type="Gene3D" id="3.60.60.10">
    <property type="entry name" value="Penicillin V Acylase, Chain A"/>
    <property type="match status" value="1"/>
</dbReference>
<dbReference type="GO" id="GO:0006508">
    <property type="term" value="P:proteolysis"/>
    <property type="evidence" value="ECO:0007669"/>
    <property type="project" value="InterPro"/>
</dbReference>
<evidence type="ECO:0000313" key="3">
    <source>
        <dbReference type="Ensembl" id="ENSSGRP00000110078.1"/>
    </source>
</evidence>
<protein>
    <recommendedName>
        <fullName evidence="2">Secernin-2</fullName>
    </recommendedName>
</protein>
<dbReference type="GO" id="GO:0016805">
    <property type="term" value="F:dipeptidase activity"/>
    <property type="evidence" value="ECO:0007669"/>
    <property type="project" value="InterPro"/>
</dbReference>
<sequence length="399" mass="44210">MAELPRSCDCFVSLPPGSKEDYVIFGKNSDRPRDEVQELVCGQTIDAEHTHAVVLSRPAWLWGAEMGANEHGVCIGNEAVWTKEPVDPEEALLGMDLVRLGLERGDSAWAALNVITSLLEQHGQGGACRETAEPFSYHNTFLLVDRQEAWVLETAGKLWAAQKVTEGVKNISNQLTIGTEICAEHPELRAVAQAQGWWSGEGDFSFSAVFSPDNPPARMEMAKQRYMGGTALLQQHNGSVTAEVMMSILRDKASGICMDSEGFCTTGSMVSILPRNPDMPCVHFFTATPDPSRSVFKPFIFSESVRSVNMVMSPQYGPGDPVRTQPRFQHQVDRKHELYKAHQTALTSPDAGVSLQETMRYLESQCLEEIEAMLRGEIQGQELGDLFFDCVDAEIKFYQ</sequence>
<dbReference type="Ensembl" id="ENSSGRT00000116945.1">
    <property type="protein sequence ID" value="ENSSGRP00000110078.1"/>
    <property type="gene ID" value="ENSSGRG00000054169.1"/>
</dbReference>
<dbReference type="GO" id="GO:0070004">
    <property type="term" value="F:cysteine-type exopeptidase activity"/>
    <property type="evidence" value="ECO:0007669"/>
    <property type="project" value="InterPro"/>
</dbReference>
<dbReference type="InterPro" id="IPR005322">
    <property type="entry name" value="Peptidase_C69"/>
</dbReference>
<reference evidence="3" key="2">
    <citation type="submission" date="2025-09" db="UniProtKB">
        <authorList>
            <consortium name="Ensembl"/>
        </authorList>
    </citation>
    <scope>IDENTIFICATION</scope>
</reference>
<proteinExistence type="inferred from homology"/>
<reference evidence="3" key="1">
    <citation type="submission" date="2025-08" db="UniProtKB">
        <authorList>
            <consortium name="Ensembl"/>
        </authorList>
    </citation>
    <scope>IDENTIFICATION</scope>
</reference>
<dbReference type="PANTHER" id="PTHR12994:SF16">
    <property type="entry name" value="SECERNIN-2"/>
    <property type="match status" value="1"/>
</dbReference>
<evidence type="ECO:0000256" key="1">
    <source>
        <dbReference type="ARBA" id="ARBA00005705"/>
    </source>
</evidence>
<comment type="similarity">
    <text evidence="1">Belongs to the peptidase C69 family. Secernin subfamily.</text>
</comment>
<dbReference type="FunFam" id="3.60.60.10:FF:000001">
    <property type="entry name" value="Secernin 1"/>
    <property type="match status" value="1"/>
</dbReference>
<dbReference type="PANTHER" id="PTHR12994">
    <property type="entry name" value="SECERNIN"/>
    <property type="match status" value="1"/>
</dbReference>
<organism evidence="3 4">
    <name type="scientific">Sinocyclocheilus grahami</name>
    <name type="common">Dianchi golden-line fish</name>
    <name type="synonym">Barbus grahami</name>
    <dbReference type="NCBI Taxonomy" id="75366"/>
    <lineage>
        <taxon>Eukaryota</taxon>
        <taxon>Metazoa</taxon>
        <taxon>Chordata</taxon>
        <taxon>Craniata</taxon>
        <taxon>Vertebrata</taxon>
        <taxon>Euteleostomi</taxon>
        <taxon>Actinopterygii</taxon>
        <taxon>Neopterygii</taxon>
        <taxon>Teleostei</taxon>
        <taxon>Ostariophysi</taxon>
        <taxon>Cypriniformes</taxon>
        <taxon>Cyprinidae</taxon>
        <taxon>Cyprininae</taxon>
        <taxon>Sinocyclocheilus</taxon>
    </lineage>
</organism>
<gene>
    <name evidence="3" type="primary">scrn2</name>
</gene>
<dbReference type="Proteomes" id="UP000472262">
    <property type="component" value="Unassembled WGS sequence"/>
</dbReference>
<accession>A0A672T6X2</accession>